<accession>A0AAE0DF75</accession>
<feature type="compositionally biased region" description="Polar residues" evidence="1">
    <location>
        <begin position="19"/>
        <end position="37"/>
    </location>
</feature>
<evidence type="ECO:0000313" key="2">
    <source>
        <dbReference type="EMBL" id="KAK2776482.1"/>
    </source>
</evidence>
<dbReference type="Proteomes" id="UP001281614">
    <property type="component" value="Unassembled WGS sequence"/>
</dbReference>
<proteinExistence type="predicted"/>
<evidence type="ECO:0000256" key="1">
    <source>
        <dbReference type="SAM" id="MobiDB-lite"/>
    </source>
</evidence>
<gene>
    <name evidence="2" type="ORF">CKAH01_12398</name>
</gene>
<evidence type="ECO:0000313" key="3">
    <source>
        <dbReference type="Proteomes" id="UP001281614"/>
    </source>
</evidence>
<keyword evidence="3" id="KW-1185">Reference proteome</keyword>
<dbReference type="EMBL" id="VYYT01000027">
    <property type="protein sequence ID" value="KAK2776482.1"/>
    <property type="molecule type" value="Genomic_DNA"/>
</dbReference>
<organism evidence="2 3">
    <name type="scientific">Colletotrichum kahawae</name>
    <name type="common">Coffee berry disease fungus</name>
    <dbReference type="NCBI Taxonomy" id="34407"/>
    <lineage>
        <taxon>Eukaryota</taxon>
        <taxon>Fungi</taxon>
        <taxon>Dikarya</taxon>
        <taxon>Ascomycota</taxon>
        <taxon>Pezizomycotina</taxon>
        <taxon>Sordariomycetes</taxon>
        <taxon>Hypocreomycetidae</taxon>
        <taxon>Glomerellales</taxon>
        <taxon>Glomerellaceae</taxon>
        <taxon>Colletotrichum</taxon>
        <taxon>Colletotrichum gloeosporioides species complex</taxon>
    </lineage>
</organism>
<feature type="compositionally biased region" description="Low complexity" evidence="1">
    <location>
        <begin position="7"/>
        <end position="16"/>
    </location>
</feature>
<protein>
    <submittedName>
        <fullName evidence="2">Uncharacterized protein</fullName>
    </submittedName>
</protein>
<reference evidence="2" key="1">
    <citation type="submission" date="2023-02" db="EMBL/GenBank/DDBJ databases">
        <title>Colletotrichum kahawae CIFC_Que2 genome sequencing and assembly.</title>
        <authorList>
            <person name="Baroncelli R."/>
        </authorList>
    </citation>
    <scope>NUCLEOTIDE SEQUENCE</scope>
    <source>
        <strain evidence="2">CIFC_Que2</strain>
    </source>
</reference>
<sequence length="114" mass="12604">MLQGQYSSSKCCLSKCPSEENSGSIHSTNTTKMSANESPRCRSPCPMAASAEEQPKKAVPWPYAVGKRSLAPMRNVEKAEAMHSLLQHAQSVSIAIQLLTARYETYWQIEEGRT</sequence>
<dbReference type="AlphaFoldDB" id="A0AAE0DF75"/>
<comment type="caution">
    <text evidence="2">The sequence shown here is derived from an EMBL/GenBank/DDBJ whole genome shotgun (WGS) entry which is preliminary data.</text>
</comment>
<name>A0AAE0DF75_COLKA</name>
<feature type="region of interest" description="Disordered" evidence="1">
    <location>
        <begin position="1"/>
        <end position="57"/>
    </location>
</feature>